<dbReference type="Pfam" id="PF04199">
    <property type="entry name" value="Cyclase"/>
    <property type="match status" value="1"/>
</dbReference>
<keyword evidence="2" id="KW-0472">Membrane</keyword>
<evidence type="ECO:0000256" key="3">
    <source>
        <dbReference type="SAM" id="SignalP"/>
    </source>
</evidence>
<name>A0ABM1NDR8_NICVS</name>
<dbReference type="Proteomes" id="UP000695000">
    <property type="component" value="Unplaced"/>
</dbReference>
<feature type="signal peptide" evidence="3">
    <location>
        <begin position="1"/>
        <end position="16"/>
    </location>
</feature>
<reference evidence="5" key="1">
    <citation type="submission" date="2025-08" db="UniProtKB">
        <authorList>
            <consortium name="RefSeq"/>
        </authorList>
    </citation>
    <scope>IDENTIFICATION</scope>
    <source>
        <tissue evidence="5">Whole Larva</tissue>
    </source>
</reference>
<dbReference type="GeneID" id="108568410"/>
<evidence type="ECO:0000256" key="1">
    <source>
        <dbReference type="ARBA" id="ARBA00007865"/>
    </source>
</evidence>
<accession>A0ABM1NDR8</accession>
<dbReference type="PANTHER" id="PTHR31118">
    <property type="entry name" value="CYCLASE-LIKE PROTEIN 2"/>
    <property type="match status" value="1"/>
</dbReference>
<dbReference type="InterPro" id="IPR007325">
    <property type="entry name" value="KFase/CYL"/>
</dbReference>
<evidence type="ECO:0000256" key="2">
    <source>
        <dbReference type="SAM" id="Phobius"/>
    </source>
</evidence>
<keyword evidence="4" id="KW-1185">Reference proteome</keyword>
<feature type="chain" id="PRO_5045076085" evidence="3">
    <location>
        <begin position="17"/>
        <end position="297"/>
    </location>
</feature>
<dbReference type="PANTHER" id="PTHR31118:SF12">
    <property type="entry name" value="CYCLASE-LIKE PROTEIN 2"/>
    <property type="match status" value="1"/>
</dbReference>
<dbReference type="Gene3D" id="3.50.30.50">
    <property type="entry name" value="Putative cyclase"/>
    <property type="match status" value="1"/>
</dbReference>
<evidence type="ECO:0000313" key="4">
    <source>
        <dbReference type="Proteomes" id="UP000695000"/>
    </source>
</evidence>
<keyword evidence="2" id="KW-0812">Transmembrane</keyword>
<proteinExistence type="inferred from homology"/>
<gene>
    <name evidence="5" type="primary">LOC108568410</name>
</gene>
<keyword evidence="3" id="KW-0732">Signal</keyword>
<evidence type="ECO:0000313" key="5">
    <source>
        <dbReference type="RefSeq" id="XP_017784968.1"/>
    </source>
</evidence>
<dbReference type="RefSeq" id="XP_017784968.1">
    <property type="nucleotide sequence ID" value="XM_017929479.1"/>
</dbReference>
<comment type="similarity">
    <text evidence="1">Belongs to the Cyclase 1 superfamily.</text>
</comment>
<dbReference type="InterPro" id="IPR037175">
    <property type="entry name" value="KFase_sf"/>
</dbReference>
<keyword evidence="2" id="KW-1133">Transmembrane helix</keyword>
<protein>
    <submittedName>
        <fullName evidence="5">Kynurenine formamidase-like</fullName>
    </submittedName>
</protein>
<sequence>MWSLMAVTLVLAAAEALVPGRLDKITDLGWSIHEDTVHWPNNKAFVYTNKIAEEKPDGKWYASNDYCSGEHLGTHLDAPYHFNKFGWKVGDIPLEKLIGKGICVNLQESSGAGTTLQPGHIDNWERRNGKIPKGSIVLINFGWGARHYEHESYMGLVNGTLHFPGVSASAAQMLVDRHITGIGVDTASIDPGTSTDFKAHRILLQANIYNMENLKIPLWMPEKGFNLVVMPINLRDGTGAPLRIFAVPNSENVGLPTPEALKDVVVSDCTPWYAHTWLVLLSLLVTVMYAVHGFSIY</sequence>
<feature type="transmembrane region" description="Helical" evidence="2">
    <location>
        <begin position="272"/>
        <end position="291"/>
    </location>
</feature>
<dbReference type="SUPFAM" id="SSF102198">
    <property type="entry name" value="Putative cyclase"/>
    <property type="match status" value="1"/>
</dbReference>
<organism evidence="4 5">
    <name type="scientific">Nicrophorus vespilloides</name>
    <name type="common">Boreal carrion beetle</name>
    <dbReference type="NCBI Taxonomy" id="110193"/>
    <lineage>
        <taxon>Eukaryota</taxon>
        <taxon>Metazoa</taxon>
        <taxon>Ecdysozoa</taxon>
        <taxon>Arthropoda</taxon>
        <taxon>Hexapoda</taxon>
        <taxon>Insecta</taxon>
        <taxon>Pterygota</taxon>
        <taxon>Neoptera</taxon>
        <taxon>Endopterygota</taxon>
        <taxon>Coleoptera</taxon>
        <taxon>Polyphaga</taxon>
        <taxon>Staphyliniformia</taxon>
        <taxon>Silphidae</taxon>
        <taxon>Nicrophorinae</taxon>
        <taxon>Nicrophorus</taxon>
    </lineage>
</organism>